<dbReference type="InterPro" id="IPR052537">
    <property type="entry name" value="Extradiol_RC_dioxygenase"/>
</dbReference>
<evidence type="ECO:0000313" key="3">
    <source>
        <dbReference type="EMBL" id="SUJ19820.1"/>
    </source>
</evidence>
<feature type="domain" description="VOC" evidence="1">
    <location>
        <begin position="3"/>
        <end position="118"/>
    </location>
</feature>
<organism evidence="3 4">
    <name type="scientific">Staphylococcus arlettae</name>
    <dbReference type="NCBI Taxonomy" id="29378"/>
    <lineage>
        <taxon>Bacteria</taxon>
        <taxon>Bacillati</taxon>
        <taxon>Bacillota</taxon>
        <taxon>Bacilli</taxon>
        <taxon>Bacillales</taxon>
        <taxon>Staphylococcaceae</taxon>
        <taxon>Staphylococcus</taxon>
    </lineage>
</organism>
<dbReference type="InterPro" id="IPR004360">
    <property type="entry name" value="Glyas_Fos-R_dOase_dom"/>
</dbReference>
<dbReference type="PROSITE" id="PS51819">
    <property type="entry name" value="VOC"/>
    <property type="match status" value="1"/>
</dbReference>
<dbReference type="PANTHER" id="PTHR36110">
    <property type="entry name" value="RING-CLEAVING DIOXYGENASE MHQE-RELATED"/>
    <property type="match status" value="1"/>
</dbReference>
<dbReference type="Gene3D" id="3.10.180.10">
    <property type="entry name" value="2,3-Dihydroxybiphenyl 1,2-Dioxygenase, domain 1"/>
    <property type="match status" value="1"/>
</dbReference>
<dbReference type="EMBL" id="BKAV01000001">
    <property type="protein sequence ID" value="GEP99048.1"/>
    <property type="molecule type" value="Genomic_DNA"/>
</dbReference>
<name>A0A380CHR3_9STAP</name>
<dbReference type="OrthoDB" id="2408010at2"/>
<keyword evidence="5" id="KW-1185">Reference proteome</keyword>
<dbReference type="Pfam" id="PF00903">
    <property type="entry name" value="Glyoxalase"/>
    <property type="match status" value="1"/>
</dbReference>
<accession>A0A380CHR3</accession>
<protein>
    <submittedName>
        <fullName evidence="3">ABC transporter-like protein</fullName>
    </submittedName>
</protein>
<evidence type="ECO:0000313" key="4">
    <source>
        <dbReference type="Proteomes" id="UP000254956"/>
    </source>
</evidence>
<evidence type="ECO:0000313" key="5">
    <source>
        <dbReference type="Proteomes" id="UP000321598"/>
    </source>
</evidence>
<dbReference type="AlphaFoldDB" id="A0A380CHR3"/>
<dbReference type="STRING" id="1212545.SARL_12356"/>
<reference evidence="2 5" key="2">
    <citation type="submission" date="2019-07" db="EMBL/GenBank/DDBJ databases">
        <title>Whole genome shotgun sequence of Staphylococcus arlettae NBRC 109765.</title>
        <authorList>
            <person name="Hosoyama A."/>
            <person name="Uohara A."/>
            <person name="Ohji S."/>
            <person name="Ichikawa N."/>
        </authorList>
    </citation>
    <scope>NUCLEOTIDE SEQUENCE [LARGE SCALE GENOMIC DNA]</scope>
    <source>
        <strain evidence="2 5">NBRC 109765</strain>
    </source>
</reference>
<dbReference type="InterPro" id="IPR037523">
    <property type="entry name" value="VOC_core"/>
</dbReference>
<dbReference type="RefSeq" id="WP_021458798.1">
    <property type="nucleotide sequence ID" value="NZ_BKAV01000001.1"/>
</dbReference>
<dbReference type="PANTHER" id="PTHR36110:SF4">
    <property type="entry name" value="RING-CLEAVING DIOXYGENASE MHQA-RELATED"/>
    <property type="match status" value="1"/>
</dbReference>
<proteinExistence type="predicted"/>
<dbReference type="Proteomes" id="UP000254956">
    <property type="component" value="Unassembled WGS sequence"/>
</dbReference>
<evidence type="ECO:0000313" key="2">
    <source>
        <dbReference type="EMBL" id="GEP99048.1"/>
    </source>
</evidence>
<dbReference type="EMBL" id="UGZE01000001">
    <property type="protein sequence ID" value="SUJ19820.1"/>
    <property type="molecule type" value="Genomic_DNA"/>
</dbReference>
<evidence type="ECO:0000259" key="1">
    <source>
        <dbReference type="PROSITE" id="PS51819"/>
    </source>
</evidence>
<dbReference type="Proteomes" id="UP000321598">
    <property type="component" value="Unassembled WGS sequence"/>
</dbReference>
<gene>
    <name evidence="3" type="ORF">NCTC12413_01507</name>
    <name evidence="2" type="ORF">SAR03_00860</name>
</gene>
<sequence length="270" mass="29707">MNGLRSVTIGTSDLNKSQALLTDVLGMTVGQKKHALRFGDADLASGTRVHVVEIPNYNIANNQINSIGLRVPTDEALLEYQAILKDVGIDYSAITTLNDHQYFHFKDHDGQQFAIYSNEHNSGTPLGMPSFDSSVNPLHQIQGLAPVIIKVNEPLLTQSILSKVFNLTHYAEYVASDNDDFKVQVFKIGDGGLGGELHLYPAAEEINMPAHGIVEQIEFATESTEEYQHALQQLEVIGIPYQTLDQGDAQSLRISENSGITFILTLEKTK</sequence>
<dbReference type="InterPro" id="IPR029068">
    <property type="entry name" value="Glyas_Bleomycin-R_OHBP_Dase"/>
</dbReference>
<reference evidence="3 4" key="1">
    <citation type="submission" date="2018-06" db="EMBL/GenBank/DDBJ databases">
        <authorList>
            <consortium name="Pathogen Informatics"/>
            <person name="Doyle S."/>
        </authorList>
    </citation>
    <scope>NUCLEOTIDE SEQUENCE [LARGE SCALE GENOMIC DNA]</scope>
    <source>
        <strain evidence="3 4">NCTC12413</strain>
    </source>
</reference>
<dbReference type="SUPFAM" id="SSF54593">
    <property type="entry name" value="Glyoxalase/Bleomycin resistance protein/Dihydroxybiphenyl dioxygenase"/>
    <property type="match status" value="1"/>
</dbReference>